<dbReference type="InterPro" id="IPR042099">
    <property type="entry name" value="ANL_N_sf"/>
</dbReference>
<dbReference type="InterPro" id="IPR025110">
    <property type="entry name" value="AMP-bd_C"/>
</dbReference>
<protein>
    <submittedName>
        <fullName evidence="7">Long-chain-acyl-CoA synthetase</fullName>
        <ecNumber evidence="7">6.2.1.3</ecNumber>
    </submittedName>
</protein>
<dbReference type="GO" id="GO:0004467">
    <property type="term" value="F:long-chain fatty acid-CoA ligase activity"/>
    <property type="evidence" value="ECO:0007669"/>
    <property type="project" value="UniProtKB-EC"/>
</dbReference>
<dbReference type="RefSeq" id="WP_379070187.1">
    <property type="nucleotide sequence ID" value="NZ_JBHTIT010000001.1"/>
</dbReference>
<feature type="domain" description="AMP-binding enzyme C-terminal" evidence="6">
    <location>
        <begin position="500"/>
        <end position="576"/>
    </location>
</feature>
<evidence type="ECO:0000256" key="3">
    <source>
        <dbReference type="ARBA" id="ARBA00022741"/>
    </source>
</evidence>
<evidence type="ECO:0000313" key="7">
    <source>
        <dbReference type="EMBL" id="MFD0949958.1"/>
    </source>
</evidence>
<dbReference type="SUPFAM" id="SSF56801">
    <property type="entry name" value="Acetyl-CoA synthetase-like"/>
    <property type="match status" value="1"/>
</dbReference>
<evidence type="ECO:0000259" key="5">
    <source>
        <dbReference type="Pfam" id="PF00501"/>
    </source>
</evidence>
<dbReference type="EC" id="6.2.1.3" evidence="7"/>
<dbReference type="InterPro" id="IPR045851">
    <property type="entry name" value="AMP-bd_C_sf"/>
</dbReference>
<evidence type="ECO:0000256" key="2">
    <source>
        <dbReference type="ARBA" id="ARBA00022598"/>
    </source>
</evidence>
<feature type="domain" description="AMP-dependent synthetase/ligase" evidence="5">
    <location>
        <begin position="62"/>
        <end position="393"/>
    </location>
</feature>
<keyword evidence="2 7" id="KW-0436">Ligase</keyword>
<dbReference type="InterPro" id="IPR020845">
    <property type="entry name" value="AMP-binding_CS"/>
</dbReference>
<dbReference type="NCBIfam" id="NF006134">
    <property type="entry name" value="PRK08279.1"/>
    <property type="match status" value="1"/>
</dbReference>
<dbReference type="Gene3D" id="3.30.300.30">
    <property type="match status" value="1"/>
</dbReference>
<accession>A0ABW3HEX8</accession>
<dbReference type="PANTHER" id="PTHR43107">
    <property type="entry name" value="LONG-CHAIN FATTY ACID TRANSPORT PROTEIN"/>
    <property type="match status" value="1"/>
</dbReference>
<comment type="similarity">
    <text evidence="1">Belongs to the ATP-dependent AMP-binding enzyme family.</text>
</comment>
<evidence type="ECO:0000259" key="6">
    <source>
        <dbReference type="Pfam" id="PF13193"/>
    </source>
</evidence>
<dbReference type="Gene3D" id="3.40.50.12780">
    <property type="entry name" value="N-terminal domain of ligase-like"/>
    <property type="match status" value="1"/>
</dbReference>
<gene>
    <name evidence="7" type="ORF">ACFQ0F_06085</name>
</gene>
<keyword evidence="4" id="KW-0067">ATP-binding</keyword>
<comment type="caution">
    <text evidence="7">The sequence shown here is derived from an EMBL/GenBank/DDBJ whole genome shotgun (WGS) entry which is preliminary data.</text>
</comment>
<keyword evidence="3" id="KW-0547">Nucleotide-binding</keyword>
<dbReference type="PROSITE" id="PS00455">
    <property type="entry name" value="AMP_BINDING"/>
    <property type="match status" value="1"/>
</dbReference>
<proteinExistence type="inferred from homology"/>
<organism evidence="7 8">
    <name type="scientific">Paraperlucidibaca wandonensis</name>
    <dbReference type="NCBI Taxonomy" id="1268273"/>
    <lineage>
        <taxon>Bacteria</taxon>
        <taxon>Pseudomonadati</taxon>
        <taxon>Pseudomonadota</taxon>
        <taxon>Gammaproteobacteria</taxon>
        <taxon>Moraxellales</taxon>
        <taxon>Moraxellaceae</taxon>
        <taxon>Paraperlucidibaca</taxon>
    </lineage>
</organism>
<dbReference type="EMBL" id="JBHTIT010000001">
    <property type="protein sequence ID" value="MFD0949958.1"/>
    <property type="molecule type" value="Genomic_DNA"/>
</dbReference>
<reference evidence="8" key="1">
    <citation type="journal article" date="2019" name="Int. J. Syst. Evol. Microbiol.">
        <title>The Global Catalogue of Microorganisms (GCM) 10K type strain sequencing project: providing services to taxonomists for standard genome sequencing and annotation.</title>
        <authorList>
            <consortium name="The Broad Institute Genomics Platform"/>
            <consortium name="The Broad Institute Genome Sequencing Center for Infectious Disease"/>
            <person name="Wu L."/>
            <person name="Ma J."/>
        </authorList>
    </citation>
    <scope>NUCLEOTIDE SEQUENCE [LARGE SCALE GENOMIC DNA]</scope>
    <source>
        <strain evidence="8">CCUG 63419</strain>
    </source>
</reference>
<evidence type="ECO:0000256" key="1">
    <source>
        <dbReference type="ARBA" id="ARBA00006432"/>
    </source>
</evidence>
<dbReference type="PANTHER" id="PTHR43107:SF15">
    <property type="entry name" value="FATTY ACID TRANSPORT PROTEIN 3, ISOFORM A"/>
    <property type="match status" value="1"/>
</dbReference>
<name>A0ABW3HEX8_9GAMM</name>
<dbReference type="InterPro" id="IPR000873">
    <property type="entry name" value="AMP-dep_synth/lig_dom"/>
</dbReference>
<dbReference type="Pfam" id="PF13193">
    <property type="entry name" value="AMP-binding_C"/>
    <property type="match status" value="1"/>
</dbReference>
<keyword evidence="8" id="KW-1185">Reference proteome</keyword>
<evidence type="ECO:0000256" key="4">
    <source>
        <dbReference type="ARBA" id="ARBA00022840"/>
    </source>
</evidence>
<dbReference type="Proteomes" id="UP001597044">
    <property type="component" value="Unassembled WGS sequence"/>
</dbReference>
<dbReference type="Pfam" id="PF00501">
    <property type="entry name" value="AMP-binding"/>
    <property type="match status" value="1"/>
</dbReference>
<sequence>MPPPIERPTPADSKESNVKKVGLRDIARGAFAAIPDLLTVNRGLFGLATLKPESEMSIGRVLERWARQTPDRVAVQWQDRRWTYAEFNSWVNRLAASFSHHGVHSGDTVAILAENSPMQLACVAAAVKLGAVAGMLNFNQRGDVLRHSIDLVKPRILVLSDECSDALKSTGLSFETRPDIGFFWVQGQGHAPSESADCPVGFTDLARDAGRRRSINPESTRHVQARQPCFFIFTSGTTGLPKASVMTHYRWLASMAGVGNATLRLRSDDVFYCCLPFYHNNALTVAWGCVLSAGATLAIDRKFSASQFWDRLRHYRATGFTYIGELLRYLLNRDPLDNDTMHDVRLITGNGLRPEIWKQFQQRFGIERIYEFYGASESNIGFINAFGVTETAGFSPLPFAIVQFDADSDEPVRNTKGRLVKVKKGGVGLLISEVSERRPFDGYTDPEAGEKKMLRDVFKKGDCYFNTGDLVRDQGMRHIQFVDRVGDTFRWKGENVASTEVEGALASVSSIAHGAVYGVSVPGCDGRAGMAAITLKPGMSFDGKEVAATLIACLPRYAVPVFIRIQPEQETTGTFKYRKVELKQTGFDPKTVDDVWLLLPRENIYVPLTKKTFADIHAGRIQL</sequence>
<evidence type="ECO:0000313" key="8">
    <source>
        <dbReference type="Proteomes" id="UP001597044"/>
    </source>
</evidence>